<organism evidence="2">
    <name type="scientific">Alexandrium catenella</name>
    <name type="common">Red tide dinoflagellate</name>
    <name type="synonym">Gonyaulax catenella</name>
    <dbReference type="NCBI Taxonomy" id="2925"/>
    <lineage>
        <taxon>Eukaryota</taxon>
        <taxon>Sar</taxon>
        <taxon>Alveolata</taxon>
        <taxon>Dinophyceae</taxon>
        <taxon>Gonyaulacales</taxon>
        <taxon>Pyrocystaceae</taxon>
        <taxon>Alexandrium</taxon>
    </lineage>
</organism>
<evidence type="ECO:0008006" key="3">
    <source>
        <dbReference type="Google" id="ProtNLM"/>
    </source>
</evidence>
<evidence type="ECO:0000256" key="1">
    <source>
        <dbReference type="SAM" id="MobiDB-lite"/>
    </source>
</evidence>
<sequence length="310" mass="33847">MGSAIDGSRCSRRAESAETALPARPREAVAAIVEHLPTLLPMSPDDRKMVTLATIPEPTMFGLPREPEALTKELEEDGLSEGSTECSSPSVEERVAALEALPRQAPTIATLFILDWDDTIMPTTWLHSAGLLADPASVNRHWGQLSVVADAAARTLSTLKQLGQIVIVTNAEEGWVQQSTVLFMPGLMMLLLGVQVISARTLYGQRIPNAPLEWKRLAFESIIGSFRKRLSPGQQANVVSVGDLVAEQAALRSATRDVPECWGKSMKLQEHPHLGQLVHEHQLLQSGIRWVVAQPRDLDLSCEDECSGQK</sequence>
<protein>
    <recommendedName>
        <fullName evidence="3">Acid phosphatase</fullName>
    </recommendedName>
</protein>
<feature type="region of interest" description="Disordered" evidence="1">
    <location>
        <begin position="1"/>
        <end position="23"/>
    </location>
</feature>
<evidence type="ECO:0000313" key="2">
    <source>
        <dbReference type="EMBL" id="CAD9089670.1"/>
    </source>
</evidence>
<proteinExistence type="predicted"/>
<dbReference type="EMBL" id="HBGE01003579">
    <property type="protein sequence ID" value="CAD9089670.1"/>
    <property type="molecule type" value="Transcribed_RNA"/>
</dbReference>
<dbReference type="PANTHER" id="PTHR38899">
    <property type="entry name" value="DOMAIN OOKINETE PROTEIN, PUTATIVE-RELATED"/>
    <property type="match status" value="1"/>
</dbReference>
<dbReference type="AlphaFoldDB" id="A0A7S1KZA1"/>
<name>A0A7S1KZA1_ALECA</name>
<reference evidence="2" key="1">
    <citation type="submission" date="2021-01" db="EMBL/GenBank/DDBJ databases">
        <authorList>
            <person name="Corre E."/>
            <person name="Pelletier E."/>
            <person name="Niang G."/>
            <person name="Scheremetjew M."/>
            <person name="Finn R."/>
            <person name="Kale V."/>
            <person name="Holt S."/>
            <person name="Cochrane G."/>
            <person name="Meng A."/>
            <person name="Brown T."/>
            <person name="Cohen L."/>
        </authorList>
    </citation>
    <scope>NUCLEOTIDE SEQUENCE</scope>
    <source>
        <strain evidence="2">OF101</strain>
    </source>
</reference>
<accession>A0A7S1KZA1</accession>
<gene>
    <name evidence="2" type="ORF">ACAT0790_LOCUS2142</name>
</gene>
<dbReference type="PANTHER" id="PTHR38899:SF1">
    <property type="entry name" value="PROTEIN KINASE"/>
    <property type="match status" value="1"/>
</dbReference>